<name>A0A0B1ZLP8_9SPHN</name>
<dbReference type="Pfam" id="PF13669">
    <property type="entry name" value="Glyoxalase_4"/>
    <property type="match status" value="1"/>
</dbReference>
<accession>A0A0B1ZLP8</accession>
<dbReference type="Proteomes" id="UP000031057">
    <property type="component" value="Unassembled WGS sequence"/>
</dbReference>
<dbReference type="Gene3D" id="3.10.180.10">
    <property type="entry name" value="2,3-Dihydroxybiphenyl 1,2-Dioxygenase, domain 1"/>
    <property type="match status" value="1"/>
</dbReference>
<dbReference type="PROSITE" id="PS51819">
    <property type="entry name" value="VOC"/>
    <property type="match status" value="1"/>
</dbReference>
<organism evidence="2 3">
    <name type="scientific">Novosphingobium malaysiense</name>
    <dbReference type="NCBI Taxonomy" id="1348853"/>
    <lineage>
        <taxon>Bacteria</taxon>
        <taxon>Pseudomonadati</taxon>
        <taxon>Pseudomonadota</taxon>
        <taxon>Alphaproteobacteria</taxon>
        <taxon>Sphingomonadales</taxon>
        <taxon>Sphingomonadaceae</taxon>
        <taxon>Novosphingobium</taxon>
    </lineage>
</organism>
<evidence type="ECO:0000259" key="1">
    <source>
        <dbReference type="PROSITE" id="PS51819"/>
    </source>
</evidence>
<feature type="domain" description="VOC" evidence="1">
    <location>
        <begin position="5"/>
        <end position="153"/>
    </location>
</feature>
<evidence type="ECO:0000313" key="3">
    <source>
        <dbReference type="Proteomes" id="UP000031057"/>
    </source>
</evidence>
<comment type="caution">
    <text evidence="2">The sequence shown here is derived from an EMBL/GenBank/DDBJ whole genome shotgun (WGS) entry which is preliminary data.</text>
</comment>
<dbReference type="RefSeq" id="WP_039286424.1">
    <property type="nucleotide sequence ID" value="NZ_JTDI01000005.1"/>
</dbReference>
<dbReference type="InterPro" id="IPR037523">
    <property type="entry name" value="VOC_core"/>
</dbReference>
<dbReference type="AlphaFoldDB" id="A0A0B1ZLP8"/>
<dbReference type="InterPro" id="IPR029068">
    <property type="entry name" value="Glyas_Bleomycin-R_OHBP_Dase"/>
</dbReference>
<dbReference type="SUPFAM" id="SSF54593">
    <property type="entry name" value="Glyoxalase/Bleomycin resistance protein/Dihydroxybiphenyl dioxygenase"/>
    <property type="match status" value="1"/>
</dbReference>
<reference evidence="2 3" key="1">
    <citation type="submission" date="2014-10" db="EMBL/GenBank/DDBJ databases">
        <title>Genome sequence of Novosphingobium malaysiense MUSC 273(T).</title>
        <authorList>
            <person name="Lee L.-H."/>
        </authorList>
    </citation>
    <scope>NUCLEOTIDE SEQUENCE [LARGE SCALE GENOMIC DNA]</scope>
    <source>
        <strain evidence="2 3">MUSC 273</strain>
    </source>
</reference>
<evidence type="ECO:0000313" key="2">
    <source>
        <dbReference type="EMBL" id="KHK90264.1"/>
    </source>
</evidence>
<keyword evidence="3" id="KW-1185">Reference proteome</keyword>
<gene>
    <name evidence="2" type="ORF">LK12_16635</name>
</gene>
<protein>
    <recommendedName>
        <fullName evidence="1">VOC domain-containing protein</fullName>
    </recommendedName>
</protein>
<proteinExistence type="predicted"/>
<dbReference type="EMBL" id="JTDI01000005">
    <property type="protein sequence ID" value="KHK90264.1"/>
    <property type="molecule type" value="Genomic_DNA"/>
</dbReference>
<dbReference type="STRING" id="1348853.LK12_16635"/>
<sequence length="170" mass="19451">MKNLLRGHMQNAYVTHDLDKAMEIISDRFGVQKFDRFDPEMTVLTADGPRPMVNRVASYWAGGLNIEIIQPVSGAIDHYVTMLPEDKTDAVPRFHHISLRRDDEAEMRRDIAELGFPLAFEGPLSIKSEIPSLIFVYLDARPSLGHYVELTWKSPEAWKYVGWPEGRPNL</sequence>